<evidence type="ECO:0000256" key="9">
    <source>
        <dbReference type="ARBA" id="ARBA00056278"/>
    </source>
</evidence>
<dbReference type="FunFam" id="3.30.160.60:FF:000397">
    <property type="entry name" value="Metal regulatory transcription factor 1"/>
    <property type="match status" value="1"/>
</dbReference>
<dbReference type="GO" id="GO:0003677">
    <property type="term" value="F:DNA binding"/>
    <property type="evidence" value="ECO:0007669"/>
    <property type="project" value="UniProtKB-ARBA"/>
</dbReference>
<name>A0A8B8AWC1_CRAVI</name>
<proteinExistence type="predicted"/>
<evidence type="ECO:0000256" key="7">
    <source>
        <dbReference type="ARBA" id="ARBA00022833"/>
    </source>
</evidence>
<evidence type="ECO:0000256" key="6">
    <source>
        <dbReference type="ARBA" id="ARBA00022771"/>
    </source>
</evidence>
<dbReference type="InterPro" id="IPR051061">
    <property type="entry name" value="Zinc_finger_trans_reg"/>
</dbReference>
<dbReference type="FunFam" id="3.30.160.60:FF:000072">
    <property type="entry name" value="zinc finger protein 143 isoform X1"/>
    <property type="match status" value="3"/>
</dbReference>
<dbReference type="RefSeq" id="XP_022295485.1">
    <property type="nucleotide sequence ID" value="XM_022439777.1"/>
</dbReference>
<evidence type="ECO:0000256" key="3">
    <source>
        <dbReference type="ARBA" id="ARBA00022553"/>
    </source>
</evidence>
<comment type="subcellular location">
    <subcellularLocation>
        <location evidence="1">Cytoplasm</location>
    </subcellularLocation>
</comment>
<feature type="domain" description="C2H2-type" evidence="15">
    <location>
        <begin position="178"/>
        <end position="207"/>
    </location>
</feature>
<keyword evidence="6 13" id="KW-0863">Zinc-finger</keyword>
<evidence type="ECO:0000313" key="16">
    <source>
        <dbReference type="Proteomes" id="UP000694844"/>
    </source>
</evidence>
<reference evidence="17" key="1">
    <citation type="submission" date="2025-08" db="UniProtKB">
        <authorList>
            <consortium name="RefSeq"/>
        </authorList>
    </citation>
    <scope>IDENTIFICATION</scope>
    <source>
        <tissue evidence="17">Whole sample</tissue>
    </source>
</reference>
<feature type="domain" description="C2H2-type" evidence="15">
    <location>
        <begin position="237"/>
        <end position="266"/>
    </location>
</feature>
<dbReference type="FunFam" id="3.30.160.60:FF:000349">
    <property type="entry name" value="metal regulatory transcription factor 1"/>
    <property type="match status" value="1"/>
</dbReference>
<evidence type="ECO:0000256" key="2">
    <source>
        <dbReference type="ARBA" id="ARBA00022490"/>
    </source>
</evidence>
<evidence type="ECO:0000256" key="1">
    <source>
        <dbReference type="ARBA" id="ARBA00004496"/>
    </source>
</evidence>
<dbReference type="Proteomes" id="UP000694844">
    <property type="component" value="Chromosome 7"/>
</dbReference>
<dbReference type="GO" id="GO:0005654">
    <property type="term" value="C:nucleoplasm"/>
    <property type="evidence" value="ECO:0007669"/>
    <property type="project" value="UniProtKB-ARBA"/>
</dbReference>
<accession>A0A8B8AWC1</accession>
<evidence type="ECO:0000256" key="4">
    <source>
        <dbReference type="ARBA" id="ARBA00022723"/>
    </source>
</evidence>
<dbReference type="SMART" id="SM00355">
    <property type="entry name" value="ZnF_C2H2"/>
    <property type="match status" value="6"/>
</dbReference>
<keyword evidence="2" id="KW-0963">Cytoplasm</keyword>
<dbReference type="PANTHER" id="PTHR46179">
    <property type="entry name" value="ZINC FINGER PROTEIN"/>
    <property type="match status" value="1"/>
</dbReference>
<evidence type="ECO:0000256" key="11">
    <source>
        <dbReference type="ARBA" id="ARBA00083009"/>
    </source>
</evidence>
<dbReference type="GO" id="GO:0005737">
    <property type="term" value="C:cytoplasm"/>
    <property type="evidence" value="ECO:0007669"/>
    <property type="project" value="UniProtKB-SubCell"/>
</dbReference>
<evidence type="ECO:0000256" key="13">
    <source>
        <dbReference type="PROSITE-ProRule" id="PRU00042"/>
    </source>
</evidence>
<evidence type="ECO:0000256" key="12">
    <source>
        <dbReference type="ARBA" id="ARBA00083793"/>
    </source>
</evidence>
<dbReference type="AlphaFoldDB" id="A0A8B8AWC1"/>
<dbReference type="InterPro" id="IPR036236">
    <property type="entry name" value="Znf_C2H2_sf"/>
</dbReference>
<dbReference type="GO" id="GO:0010038">
    <property type="term" value="P:response to metal ion"/>
    <property type="evidence" value="ECO:0007669"/>
    <property type="project" value="UniProtKB-ARBA"/>
</dbReference>
<keyword evidence="16" id="KW-1185">Reference proteome</keyword>
<evidence type="ECO:0000313" key="17">
    <source>
        <dbReference type="RefSeq" id="XP_022295485.1"/>
    </source>
</evidence>
<dbReference type="GO" id="GO:0008270">
    <property type="term" value="F:zinc ion binding"/>
    <property type="evidence" value="ECO:0007669"/>
    <property type="project" value="UniProtKB-KW"/>
</dbReference>
<dbReference type="PANTHER" id="PTHR46179:SF25">
    <property type="entry name" value="METAL RESPONSE ELEMENT-BINDING TRANSCRIPTION FACTOR-1, ISOFORM C"/>
    <property type="match status" value="1"/>
</dbReference>
<feature type="domain" description="C2H2-type" evidence="15">
    <location>
        <begin position="207"/>
        <end position="236"/>
    </location>
</feature>
<keyword evidence="7" id="KW-0862">Zinc</keyword>
<dbReference type="GeneID" id="111105464"/>
<evidence type="ECO:0000256" key="10">
    <source>
        <dbReference type="ARBA" id="ARBA00068055"/>
    </source>
</evidence>
<evidence type="ECO:0000256" key="8">
    <source>
        <dbReference type="ARBA" id="ARBA00022990"/>
    </source>
</evidence>
<gene>
    <name evidence="17" type="primary">LOC111105464</name>
</gene>
<feature type="domain" description="C2H2-type" evidence="15">
    <location>
        <begin position="118"/>
        <end position="147"/>
    </location>
</feature>
<dbReference type="FunFam" id="3.30.160.60:FF:000199">
    <property type="entry name" value="metal regulatory transcription factor 1"/>
    <property type="match status" value="1"/>
</dbReference>
<evidence type="ECO:0000256" key="5">
    <source>
        <dbReference type="ARBA" id="ARBA00022737"/>
    </source>
</evidence>
<feature type="domain" description="C2H2-type" evidence="15">
    <location>
        <begin position="267"/>
        <end position="296"/>
    </location>
</feature>
<keyword evidence="3" id="KW-0597">Phosphoprotein</keyword>
<keyword evidence="8" id="KW-0007">Acetylation</keyword>
<evidence type="ECO:0000256" key="14">
    <source>
        <dbReference type="SAM" id="MobiDB-lite"/>
    </source>
</evidence>
<keyword evidence="4" id="KW-0479">Metal-binding</keyword>
<keyword evidence="5" id="KW-0677">Repeat</keyword>
<dbReference type="Pfam" id="PF00096">
    <property type="entry name" value="zf-C2H2"/>
    <property type="match status" value="6"/>
</dbReference>
<feature type="domain" description="C2H2-type" evidence="15">
    <location>
        <begin position="148"/>
        <end position="177"/>
    </location>
</feature>
<protein>
    <recommendedName>
        <fullName evidence="10">Metal regulatory transcription factor 1</fullName>
    </recommendedName>
    <alternativeName>
        <fullName evidence="12">MRE-binding transcription factor</fullName>
    </alternativeName>
    <alternativeName>
        <fullName evidence="11">Transcription factor MTF-1</fullName>
    </alternativeName>
</protein>
<feature type="region of interest" description="Disordered" evidence="14">
    <location>
        <begin position="285"/>
        <end position="304"/>
    </location>
</feature>
<evidence type="ECO:0000259" key="15">
    <source>
        <dbReference type="PROSITE" id="PS50157"/>
    </source>
</evidence>
<dbReference type="InterPro" id="IPR013087">
    <property type="entry name" value="Znf_C2H2_type"/>
</dbReference>
<sequence length="693" mass="77005">MDETSNGLGMDPEDFTSVTQVYMEYDNDDDCSIGNSTCSRFEDGHHFGNDNSMSASSQGKHFDDDESRYIHNTISDDRIEMSINPGMRGVPANFNPSHATITVETCDPDTKEKEFRRFQCDYKGCSRTYSTAGNLRTHQKTHKGEYTFICDQAGCGKAFLTSYSLKIHVRVHTKEKPYECEVQGCAKNFNTLYRLRAHQRIHTGDTFDCVEDGCTKFFTTLSDLRKHIRTHTGEKPYQCDESGCGKAFAASHHLKTHQRTHTGEKPYTCQEDGCSRAFSTSYSLKTHKSKHEKSQGDQNSKDNTATIYCEDGRYQYNIISDSVPNRTEGILNSLDLFEMGDQNPSSANDYMDRPAITEIVDELKDTDNCNMCVYNHTHPSVMTDTEVDYSSQPQQQVFTKLNKDNSQQPVKDVVQLTPVPVIPVNLPVVQDVHSLQNTAPNLQGIETQPMSISAVQTTPKGDSSLQTVTALPVLQSGSDVVNNSSMFVEHYLITKVIEKTPAGQQIKSESTLQLTPSLPTTQVMDRPQPVIDLSTTGGGINLNHQNQQQVPFIDPNTANENSAILNNNDQDIMAIVMPPSNVQVQNLQTQPGILETFQSNSPHQLRQNESEKLVGPTEFNVRMEYIPAIIAANPDKKITILPSTNGSNQTSIVKISTDKGYIELPCGMEGKLMPVLSTQNFPLTSAASVINST</sequence>
<dbReference type="OrthoDB" id="6145499at2759"/>
<organism evidence="16 17">
    <name type="scientific">Crassostrea virginica</name>
    <name type="common">Eastern oyster</name>
    <dbReference type="NCBI Taxonomy" id="6565"/>
    <lineage>
        <taxon>Eukaryota</taxon>
        <taxon>Metazoa</taxon>
        <taxon>Spiralia</taxon>
        <taxon>Lophotrochozoa</taxon>
        <taxon>Mollusca</taxon>
        <taxon>Bivalvia</taxon>
        <taxon>Autobranchia</taxon>
        <taxon>Pteriomorphia</taxon>
        <taxon>Ostreida</taxon>
        <taxon>Ostreoidea</taxon>
        <taxon>Ostreidae</taxon>
        <taxon>Crassostrea</taxon>
    </lineage>
</organism>
<comment type="function">
    <text evidence="9">Zinc-dependent transcriptional regulator of cellular adaption to conditions of exposure to heavy metals. Binds to metal responsive elements (MRE) in promoters and activates the transcription of metallothionein genes like metallothionein-2/MT2A. Also regulates the expression of metalloproteases in response to intracellular zinc and functions as a catabolic regulator of cartilages.</text>
</comment>
<dbReference type="SUPFAM" id="SSF57667">
    <property type="entry name" value="beta-beta-alpha zinc fingers"/>
    <property type="match status" value="3"/>
</dbReference>
<dbReference type="PROSITE" id="PS50157">
    <property type="entry name" value="ZINC_FINGER_C2H2_2"/>
    <property type="match status" value="6"/>
</dbReference>
<dbReference type="KEGG" id="cvn:111105464"/>
<dbReference type="GO" id="GO:0045944">
    <property type="term" value="P:positive regulation of transcription by RNA polymerase II"/>
    <property type="evidence" value="ECO:0007669"/>
    <property type="project" value="UniProtKB-ARBA"/>
</dbReference>
<dbReference type="Gene3D" id="3.30.160.60">
    <property type="entry name" value="Classic Zinc Finger"/>
    <property type="match status" value="6"/>
</dbReference>
<dbReference type="PROSITE" id="PS00028">
    <property type="entry name" value="ZINC_FINGER_C2H2_1"/>
    <property type="match status" value="6"/>
</dbReference>